<dbReference type="PANTHER" id="PTHR36608:SF2">
    <property type="entry name" value="POLYPHENOL OXIDASE C-TERMINAL DOMAIN-CONTAINING PROTEIN"/>
    <property type="match status" value="1"/>
</dbReference>
<protein>
    <recommendedName>
        <fullName evidence="1">Polyphenol oxidase C-terminal domain-containing protein</fullName>
    </recommendedName>
</protein>
<gene>
    <name evidence="2" type="ORF">MKW98_031823</name>
</gene>
<evidence type="ECO:0000259" key="1">
    <source>
        <dbReference type="Pfam" id="PF12143"/>
    </source>
</evidence>
<dbReference type="PANTHER" id="PTHR36608">
    <property type="entry name" value="POLYPHENOL OXIDASE C, CHLOROPLASTIC-LIKE"/>
    <property type="match status" value="1"/>
</dbReference>
<sequence length="66" mass="7545">MYAKFDVYVNAVDEITIGPESREFAGTFVNMRRGADDDEVIWVSLVPRGRTGLNFAIDGIRIEYMR</sequence>
<keyword evidence="3" id="KW-1185">Reference proteome</keyword>
<evidence type="ECO:0000313" key="3">
    <source>
        <dbReference type="Proteomes" id="UP001202328"/>
    </source>
</evidence>
<dbReference type="Pfam" id="PF12143">
    <property type="entry name" value="PPO1_KFDV"/>
    <property type="match status" value="1"/>
</dbReference>
<dbReference type="GO" id="GO:0004097">
    <property type="term" value="F:catechol oxidase activity"/>
    <property type="evidence" value="ECO:0007669"/>
    <property type="project" value="InterPro"/>
</dbReference>
<accession>A0AAD4SEN1</accession>
<name>A0AAD4SEN1_9MAGN</name>
<comment type="caution">
    <text evidence="2">The sequence shown here is derived from an EMBL/GenBank/DDBJ whole genome shotgun (WGS) entry which is preliminary data.</text>
</comment>
<dbReference type="Proteomes" id="UP001202328">
    <property type="component" value="Unassembled WGS sequence"/>
</dbReference>
<dbReference type="InterPro" id="IPR022740">
    <property type="entry name" value="Polyphenol_oxidase_C"/>
</dbReference>
<feature type="domain" description="Polyphenol oxidase C-terminal" evidence="1">
    <location>
        <begin position="2"/>
        <end position="33"/>
    </location>
</feature>
<reference evidence="2" key="1">
    <citation type="submission" date="2022-04" db="EMBL/GenBank/DDBJ databases">
        <title>A functionally conserved STORR gene fusion in Papaver species that diverged 16.8 million years ago.</title>
        <authorList>
            <person name="Catania T."/>
        </authorList>
    </citation>
    <scope>NUCLEOTIDE SEQUENCE</scope>
    <source>
        <strain evidence="2">S-188037</strain>
    </source>
</reference>
<evidence type="ECO:0000313" key="2">
    <source>
        <dbReference type="EMBL" id="KAI3903169.1"/>
    </source>
</evidence>
<dbReference type="AlphaFoldDB" id="A0AAD4SEN1"/>
<organism evidence="2 3">
    <name type="scientific">Papaver atlanticum</name>
    <dbReference type="NCBI Taxonomy" id="357466"/>
    <lineage>
        <taxon>Eukaryota</taxon>
        <taxon>Viridiplantae</taxon>
        <taxon>Streptophyta</taxon>
        <taxon>Embryophyta</taxon>
        <taxon>Tracheophyta</taxon>
        <taxon>Spermatophyta</taxon>
        <taxon>Magnoliopsida</taxon>
        <taxon>Ranunculales</taxon>
        <taxon>Papaveraceae</taxon>
        <taxon>Papaveroideae</taxon>
        <taxon>Papaver</taxon>
    </lineage>
</organism>
<proteinExistence type="predicted"/>
<dbReference type="EMBL" id="JAJJMB010011222">
    <property type="protein sequence ID" value="KAI3903169.1"/>
    <property type="molecule type" value="Genomic_DNA"/>
</dbReference>